<keyword evidence="4" id="KW-0539">Nucleus</keyword>
<dbReference type="OrthoDB" id="2148490at2759"/>
<proteinExistence type="predicted"/>
<reference evidence="6" key="1">
    <citation type="submission" date="2023-04" db="EMBL/GenBank/DDBJ databases">
        <title>Phytophthora fragariaefolia NBRC 109709.</title>
        <authorList>
            <person name="Ichikawa N."/>
            <person name="Sato H."/>
            <person name="Tonouchi N."/>
        </authorList>
    </citation>
    <scope>NUCLEOTIDE SEQUENCE</scope>
    <source>
        <strain evidence="6">NBRC 109709</strain>
    </source>
</reference>
<dbReference type="PANTHER" id="PTHR21664">
    <property type="entry name" value="CHRONIC MYELOGENOUS LEUKEMIA TUMOR ANTIGEN 66"/>
    <property type="match status" value="1"/>
</dbReference>
<evidence type="ECO:0000256" key="2">
    <source>
        <dbReference type="ARBA" id="ARBA00004496"/>
    </source>
</evidence>
<evidence type="ECO:0000313" key="6">
    <source>
        <dbReference type="EMBL" id="GMF14463.1"/>
    </source>
</evidence>
<name>A0A9W6WRY6_9STRA</name>
<feature type="region of interest" description="Disordered" evidence="5">
    <location>
        <begin position="271"/>
        <end position="292"/>
    </location>
</feature>
<comment type="caution">
    <text evidence="6">The sequence shown here is derived from an EMBL/GenBank/DDBJ whole genome shotgun (WGS) entry which is preliminary data.</text>
</comment>
<evidence type="ECO:0000256" key="4">
    <source>
        <dbReference type="ARBA" id="ARBA00023242"/>
    </source>
</evidence>
<dbReference type="AlphaFoldDB" id="A0A9W6WRY6"/>
<keyword evidence="7" id="KW-1185">Reference proteome</keyword>
<dbReference type="GO" id="GO:0005634">
    <property type="term" value="C:nucleus"/>
    <property type="evidence" value="ECO:0007669"/>
    <property type="project" value="UniProtKB-SubCell"/>
</dbReference>
<evidence type="ECO:0000256" key="3">
    <source>
        <dbReference type="ARBA" id="ARBA00022490"/>
    </source>
</evidence>
<keyword evidence="3" id="KW-0963">Cytoplasm</keyword>
<dbReference type="Proteomes" id="UP001165121">
    <property type="component" value="Unassembled WGS sequence"/>
</dbReference>
<dbReference type="InterPro" id="IPR037895">
    <property type="entry name" value="NUDCD1"/>
</dbReference>
<organism evidence="6 7">
    <name type="scientific">Phytophthora fragariaefolia</name>
    <dbReference type="NCBI Taxonomy" id="1490495"/>
    <lineage>
        <taxon>Eukaryota</taxon>
        <taxon>Sar</taxon>
        <taxon>Stramenopiles</taxon>
        <taxon>Oomycota</taxon>
        <taxon>Peronosporomycetes</taxon>
        <taxon>Peronosporales</taxon>
        <taxon>Peronosporaceae</taxon>
        <taxon>Phytophthora</taxon>
    </lineage>
</organism>
<evidence type="ECO:0000313" key="7">
    <source>
        <dbReference type="Proteomes" id="UP001165121"/>
    </source>
</evidence>
<dbReference type="PANTHER" id="PTHR21664:SF1">
    <property type="entry name" value="NUDC DOMAIN-CONTAINING PROTEIN 1"/>
    <property type="match status" value="1"/>
</dbReference>
<accession>A0A9W6WRY6</accession>
<protein>
    <submittedName>
        <fullName evidence="6">Unnamed protein product</fullName>
    </submittedName>
</protein>
<evidence type="ECO:0000256" key="1">
    <source>
        <dbReference type="ARBA" id="ARBA00004123"/>
    </source>
</evidence>
<dbReference type="GO" id="GO:0005737">
    <property type="term" value="C:cytoplasm"/>
    <property type="evidence" value="ECO:0007669"/>
    <property type="project" value="UniProtKB-SubCell"/>
</dbReference>
<sequence length="557" mass="60681">MDTKLESMSMQVDRALVDKDFDRYVLAVDGVSKHATALPVAVLAPLDASHSMRKAQWEARVHHNALAADPFLGRSFGAGVAYFVDAEYQLVQVVDRGADGVKLEKIYSFPMLTARQENVTLQVAGKGLVVYCDGHGTLHFVKAQSDQEGAKWSAVFECAPWGVAPLLLVGAFYDEQNQHIHAVVAEPLAGNEADGAFRLSMVGVRAAVSTGGMEVDSGCVGLEHTTAGIAVVSELPKYVSFSGPEVVLLVEGTPQLLMELVAKKVGKAPTKEAAVATDKSSPHKRPHGEDDLDDSEMAMLLSKLPRTGIGFQGDITKPKEPSELASLDFNTPLSERFHKSSTPFSSVDEPLHGAPDISARYRKESIDQDRPLEVPTAESILSGYEECDSEDPNAKAALLLVNFEQKVVQEQVNIDCLNFQFLSPSARVNGSSDFKSTLLFRNDIHGLIFDLNVSLAQLSLRHASTLQAFGFVQASKQEKKFMSFHPSGSFACIGEFERRVLVYRGNASEEERKAHTRKQHVVELGDQQLLGLQIVNDDTILVLTSTEVYSLVLPSQS</sequence>
<gene>
    <name evidence="6" type="ORF">Pfra01_000005900</name>
</gene>
<comment type="subcellular location">
    <subcellularLocation>
        <location evidence="2">Cytoplasm</location>
    </subcellularLocation>
    <subcellularLocation>
        <location evidence="1">Nucleus</location>
    </subcellularLocation>
</comment>
<dbReference type="EMBL" id="BSXT01000003">
    <property type="protein sequence ID" value="GMF14463.1"/>
    <property type="molecule type" value="Genomic_DNA"/>
</dbReference>
<evidence type="ECO:0000256" key="5">
    <source>
        <dbReference type="SAM" id="MobiDB-lite"/>
    </source>
</evidence>